<dbReference type="Proteomes" id="UP000812966">
    <property type="component" value="Unassembled WGS sequence"/>
</dbReference>
<organism evidence="1 2">
    <name type="scientific">Filobasidium floriforme</name>
    <dbReference type="NCBI Taxonomy" id="5210"/>
    <lineage>
        <taxon>Eukaryota</taxon>
        <taxon>Fungi</taxon>
        <taxon>Dikarya</taxon>
        <taxon>Basidiomycota</taxon>
        <taxon>Agaricomycotina</taxon>
        <taxon>Tremellomycetes</taxon>
        <taxon>Filobasidiales</taxon>
        <taxon>Filobasidiaceae</taxon>
        <taxon>Filobasidium</taxon>
    </lineage>
</organism>
<accession>A0A8K0JLI7</accession>
<sequence>MNPLANFNEATQKQSFEHMAGFFLSQPATFALPPKPSSVPAPPPLATIVSIPPPYIAPPALPTMKATFNGRGSGKLNGEERGFFLGFAQHSFKHSFVCNLIHLGYEKKGSRWSRAVWSQLMAEEPAAVKVIS</sequence>
<comment type="caution">
    <text evidence="1">The sequence shown here is derived from an EMBL/GenBank/DDBJ whole genome shotgun (WGS) entry which is preliminary data.</text>
</comment>
<protein>
    <submittedName>
        <fullName evidence="1">Uncharacterized protein</fullName>
    </submittedName>
</protein>
<name>A0A8K0JLI7_9TREE</name>
<dbReference type="AlphaFoldDB" id="A0A8K0JLI7"/>
<gene>
    <name evidence="1" type="ORF">FFLO_03382</name>
</gene>
<reference evidence="1" key="1">
    <citation type="submission" date="2020-04" db="EMBL/GenBank/DDBJ databases">
        <title>Analysis of mating type loci in Filobasidium floriforme.</title>
        <authorList>
            <person name="Nowrousian M."/>
        </authorList>
    </citation>
    <scope>NUCLEOTIDE SEQUENCE</scope>
    <source>
        <strain evidence="1">CBS 6242</strain>
    </source>
</reference>
<proteinExistence type="predicted"/>
<evidence type="ECO:0000313" key="2">
    <source>
        <dbReference type="Proteomes" id="UP000812966"/>
    </source>
</evidence>
<dbReference type="EMBL" id="JABELV010000061">
    <property type="protein sequence ID" value="KAG7544269.1"/>
    <property type="molecule type" value="Genomic_DNA"/>
</dbReference>
<keyword evidence="2" id="KW-1185">Reference proteome</keyword>
<evidence type="ECO:0000313" key="1">
    <source>
        <dbReference type="EMBL" id="KAG7544269.1"/>
    </source>
</evidence>